<gene>
    <name evidence="2" type="ORF">CCM_03434</name>
</gene>
<dbReference type="RefSeq" id="XP_006668648.1">
    <property type="nucleotide sequence ID" value="XM_006668585.1"/>
</dbReference>
<dbReference type="Proteomes" id="UP000001610">
    <property type="component" value="Unassembled WGS sequence"/>
</dbReference>
<dbReference type="eggNOG" id="ENOG502T6DJ">
    <property type="taxonomic scope" value="Eukaryota"/>
</dbReference>
<protein>
    <submittedName>
        <fullName evidence="2">Uncharacterized protein</fullName>
    </submittedName>
</protein>
<dbReference type="AlphaFoldDB" id="G3JAP7"/>
<evidence type="ECO:0000256" key="1">
    <source>
        <dbReference type="SAM" id="MobiDB-lite"/>
    </source>
</evidence>
<feature type="region of interest" description="Disordered" evidence="1">
    <location>
        <begin position="201"/>
        <end position="220"/>
    </location>
</feature>
<dbReference type="InParanoid" id="G3JAP7"/>
<evidence type="ECO:0000313" key="2">
    <source>
        <dbReference type="EMBL" id="EGX95162.1"/>
    </source>
</evidence>
<accession>G3JAP7</accession>
<reference evidence="2 3" key="1">
    <citation type="journal article" date="2011" name="Genome Biol.">
        <title>Genome sequence of the insect pathogenic fungus Cordyceps militaris, a valued traditional Chinese medicine.</title>
        <authorList>
            <person name="Zheng P."/>
            <person name="Xia Y."/>
            <person name="Xiao G."/>
            <person name="Xiong C."/>
            <person name="Hu X."/>
            <person name="Zhang S."/>
            <person name="Zheng H."/>
            <person name="Huang Y."/>
            <person name="Zhou Y."/>
            <person name="Wang S."/>
            <person name="Zhao G.P."/>
            <person name="Liu X."/>
            <person name="St Leger R.J."/>
            <person name="Wang C."/>
        </authorList>
    </citation>
    <scope>NUCLEOTIDE SEQUENCE [LARGE SCALE GENOMIC DNA]</scope>
    <source>
        <strain evidence="2 3">CM01</strain>
    </source>
</reference>
<organism evidence="2 3">
    <name type="scientific">Cordyceps militaris (strain CM01)</name>
    <name type="common">Caterpillar fungus</name>
    <dbReference type="NCBI Taxonomy" id="983644"/>
    <lineage>
        <taxon>Eukaryota</taxon>
        <taxon>Fungi</taxon>
        <taxon>Dikarya</taxon>
        <taxon>Ascomycota</taxon>
        <taxon>Pezizomycotina</taxon>
        <taxon>Sordariomycetes</taxon>
        <taxon>Hypocreomycetidae</taxon>
        <taxon>Hypocreales</taxon>
        <taxon>Cordycipitaceae</taxon>
        <taxon>Cordyceps</taxon>
    </lineage>
</organism>
<sequence length="404" mass="45622">MERSSRESVVSVVLRRASQVAAASRRQHWSKAAEFHQLLPRTLRTLASMATKTLLTSIRYHLQRQHAEARAPNGFDEALKRVCASENTLERRLLEQSLLAWAALVSEKTYRSSLDQLSANDAEELLRHIMDMEPSDGFKANICRLFKDSGTRATQRRGSLDFLLDNTFPQPQSGTHHTHDETERHVTLDDADEIWGAVSNDNTDQVAPRPTEGAVPPQSDAINPTLGISEDWGFNFALLRPEARHLPRIFTQIMCDRIVKENGLAKISIQHNNDLLKSFLRIEIIRSSVPYLALQLFGITLKDRASKWAIVWPQGSEMEIVGPDAQFCVCRAREEAIEREIGAVALEKIKNSPDRATEVTNGEGLTRLVRLVVFFHEGSNAWLEIQPGDSMLEEVKSILWQNPF</sequence>
<dbReference type="GeneID" id="18165460"/>
<dbReference type="KEGG" id="cmt:CCM_03434"/>
<name>G3JAP7_CORMM</name>
<dbReference type="VEuPathDB" id="FungiDB:CCM_03434"/>
<dbReference type="STRING" id="983644.G3JAP7"/>
<keyword evidence="3" id="KW-1185">Reference proteome</keyword>
<dbReference type="HOGENOM" id="CLU_804316_0_0_1"/>
<evidence type="ECO:0000313" key="3">
    <source>
        <dbReference type="Proteomes" id="UP000001610"/>
    </source>
</evidence>
<proteinExistence type="predicted"/>
<dbReference type="EMBL" id="JH126400">
    <property type="protein sequence ID" value="EGX95162.1"/>
    <property type="molecule type" value="Genomic_DNA"/>
</dbReference>